<dbReference type="Proteomes" id="UP000027337">
    <property type="component" value="Unassembled WGS sequence"/>
</dbReference>
<evidence type="ECO:0000313" key="3">
    <source>
        <dbReference type="Proteomes" id="UP000027337"/>
    </source>
</evidence>
<proteinExistence type="predicted"/>
<organism evidence="2 3">
    <name type="scientific">Sulfitobacter mediterraneus</name>
    <dbReference type="NCBI Taxonomy" id="83219"/>
    <lineage>
        <taxon>Bacteria</taxon>
        <taxon>Pseudomonadati</taxon>
        <taxon>Pseudomonadota</taxon>
        <taxon>Alphaproteobacteria</taxon>
        <taxon>Rhodobacterales</taxon>
        <taxon>Roseobacteraceae</taxon>
        <taxon>Sulfitobacter</taxon>
    </lineage>
</organism>
<gene>
    <name evidence="2" type="ORF">PM02_04075</name>
</gene>
<comment type="caution">
    <text evidence="2">The sequence shown here is derived from an EMBL/GenBank/DDBJ whole genome shotgun (WGS) entry which is preliminary data.</text>
</comment>
<dbReference type="RefSeq" id="WP_037905424.1">
    <property type="nucleotide sequence ID" value="NZ_JEMU01000002.1"/>
</dbReference>
<evidence type="ECO:0000259" key="1">
    <source>
        <dbReference type="PROSITE" id="PS51781"/>
    </source>
</evidence>
<dbReference type="PROSITE" id="PS51781">
    <property type="entry name" value="SH3B"/>
    <property type="match status" value="1"/>
</dbReference>
<name>A0A061SSD2_9RHOB</name>
<evidence type="ECO:0000313" key="2">
    <source>
        <dbReference type="EMBL" id="KAJ04621.1"/>
    </source>
</evidence>
<dbReference type="EMBL" id="JEMU01000002">
    <property type="protein sequence ID" value="KAJ04621.1"/>
    <property type="molecule type" value="Genomic_DNA"/>
</dbReference>
<protein>
    <submittedName>
        <fullName evidence="2">SH3, type 3</fullName>
    </submittedName>
</protein>
<dbReference type="SMART" id="SM00287">
    <property type="entry name" value="SH3b"/>
    <property type="match status" value="1"/>
</dbReference>
<feature type="domain" description="SH3b" evidence="1">
    <location>
        <begin position="151"/>
        <end position="215"/>
    </location>
</feature>
<sequence length="215" mass="22500">MFRFILVSFGFLGWSFYEMSGGADFDPINTRMARLETVNPTPFDNPSSSDAQVILASAPAVATDTNPPLNEAVTRVSLNLTTLQEALDQSGSAATVAPAAAATVDPAAVPTNVAVTTASADTPAIIPSLIIQDDTTSPDVTPAALVSEVGLDIRTVSGNRVNVRGGPSTNFSVVSKLIRGDAVEILEDNGNGWVRMRSVLTGEEGWMADFLLSES</sequence>
<dbReference type="InterPro" id="IPR003646">
    <property type="entry name" value="SH3-like_bac-type"/>
</dbReference>
<accession>A0A061SSD2</accession>
<dbReference type="Pfam" id="PF08239">
    <property type="entry name" value="SH3_3"/>
    <property type="match status" value="1"/>
</dbReference>
<keyword evidence="3" id="KW-1185">Reference proteome</keyword>
<reference evidence="2 3" key="1">
    <citation type="journal article" date="2014" name="Genome Announc.">
        <title>Draft Genome Sequences of Two Isolates of the Roseobacter Group, Sulfitobacter sp. Strains 3SOLIMAR09 and 1FIGIMAR09, from Harbors of Mallorca Island (Mediterranean Sea).</title>
        <authorList>
            <person name="Mas-Llado M."/>
            <person name="Pina-Villalonga J.M."/>
            <person name="Brunet-Galmes I."/>
            <person name="Nogales B."/>
            <person name="Bosch R."/>
        </authorList>
    </citation>
    <scope>NUCLEOTIDE SEQUENCE [LARGE SCALE GENOMIC DNA]</scope>
    <source>
        <strain evidence="2 3">1FIGIMAR09</strain>
    </source>
</reference>
<dbReference type="Gene3D" id="2.30.30.40">
    <property type="entry name" value="SH3 Domains"/>
    <property type="match status" value="1"/>
</dbReference>
<dbReference type="STRING" id="83219.PM02_04075"/>
<dbReference type="AlphaFoldDB" id="A0A061SSD2"/>
<dbReference type="eggNOG" id="COG4991">
    <property type="taxonomic scope" value="Bacteria"/>
</dbReference>